<proteinExistence type="predicted"/>
<dbReference type="Proteomes" id="UP000515369">
    <property type="component" value="Chromosome"/>
</dbReference>
<evidence type="ECO:0000313" key="1">
    <source>
        <dbReference type="EMBL" id="QMW05371.1"/>
    </source>
</evidence>
<protein>
    <submittedName>
        <fullName evidence="1">Uncharacterized protein</fullName>
    </submittedName>
</protein>
<evidence type="ECO:0000313" key="2">
    <source>
        <dbReference type="Proteomes" id="UP000515369"/>
    </source>
</evidence>
<name>A0A7G5H2M9_9BACT</name>
<keyword evidence="2" id="KW-1185">Reference proteome</keyword>
<sequence length="108" mass="11932">MNSTTPPNTLPIRAGQTLRSKLSGLWYIHNVSRKTGVVRMEQITEAGYRTGNIIATKTSHFPADAWSLHKEAEIGFALERITSAVRYVPHALGACVLLVRNVLNLFEG</sequence>
<dbReference type="RefSeq" id="WP_182462717.1">
    <property type="nucleotide sequence ID" value="NZ_CP059732.1"/>
</dbReference>
<dbReference type="EMBL" id="CP059732">
    <property type="protein sequence ID" value="QMW05371.1"/>
    <property type="molecule type" value="Genomic_DNA"/>
</dbReference>
<organism evidence="1 2">
    <name type="scientific">Spirosoma foliorum</name>
    <dbReference type="NCBI Taxonomy" id="2710596"/>
    <lineage>
        <taxon>Bacteria</taxon>
        <taxon>Pseudomonadati</taxon>
        <taxon>Bacteroidota</taxon>
        <taxon>Cytophagia</taxon>
        <taxon>Cytophagales</taxon>
        <taxon>Cytophagaceae</taxon>
        <taxon>Spirosoma</taxon>
    </lineage>
</organism>
<reference evidence="1 2" key="1">
    <citation type="submission" date="2020-07" db="EMBL/GenBank/DDBJ databases">
        <title>Spirosoma foliorum sp. nov., isolated from the leaves on the Nejang mountain Korea, Republic of.</title>
        <authorList>
            <person name="Ho H."/>
            <person name="Lee Y.-J."/>
            <person name="Nurcahyanto D.-A."/>
            <person name="Kim S.-G."/>
        </authorList>
    </citation>
    <scope>NUCLEOTIDE SEQUENCE [LARGE SCALE GENOMIC DNA]</scope>
    <source>
        <strain evidence="1 2">PL0136</strain>
    </source>
</reference>
<dbReference type="KEGG" id="sfol:H3H32_11000"/>
<gene>
    <name evidence="1" type="ORF">H3H32_11000</name>
</gene>
<dbReference type="AlphaFoldDB" id="A0A7G5H2M9"/>
<accession>A0A7G5H2M9</accession>